<dbReference type="Pfam" id="PF03372">
    <property type="entry name" value="Exo_endo_phos"/>
    <property type="match status" value="1"/>
</dbReference>
<dbReference type="Proteomes" id="UP001234880">
    <property type="component" value="Unassembled WGS sequence"/>
</dbReference>
<accession>A0ABT9KQW1</accession>
<dbReference type="CDD" id="cd04486">
    <property type="entry name" value="YhcR_OBF_like"/>
    <property type="match status" value="1"/>
</dbReference>
<dbReference type="EMBL" id="JAURUE010000001">
    <property type="protein sequence ID" value="MDP9610811.1"/>
    <property type="molecule type" value="Genomic_DNA"/>
</dbReference>
<dbReference type="PANTHER" id="PTHR42834">
    <property type="entry name" value="ENDONUCLEASE/EXONUCLEASE/PHOSPHATASE FAMILY PROTEIN (AFU_ORTHOLOGUE AFUA_3G09210)"/>
    <property type="match status" value="1"/>
</dbReference>
<gene>
    <name evidence="3" type="ORF">JOF35_003088</name>
</gene>
<keyword evidence="4" id="KW-1185">Reference proteome</keyword>
<evidence type="ECO:0000313" key="4">
    <source>
        <dbReference type="Proteomes" id="UP001234880"/>
    </source>
</evidence>
<dbReference type="InterPro" id="IPR005135">
    <property type="entry name" value="Endo/exonuclease/phosphatase"/>
</dbReference>
<dbReference type="InterPro" id="IPR036691">
    <property type="entry name" value="Endo/exonu/phosph_ase_sf"/>
</dbReference>
<dbReference type="CDD" id="cd10283">
    <property type="entry name" value="MnuA_DNase1-like"/>
    <property type="match status" value="1"/>
</dbReference>
<sequence>MTRVEATSPPVHSFPEATTMSPRAPRGPIAVTAVVASALAAGLLAVPSSASAADVRTAADIRVHDIQGDTRVSPLAGQRVTDVPGTVTAIRAFGSSRGFWIQDTEPDDDPATSEAIFVFTGSTTPSVAVGDSVLVSGTVSEYYPGGKDAGLQSLTELSKATWTVRSSGNALPAAYRLNPSTIPGRYAPDAGGGSIEGLRLRPRSYALDRYESLEGMRVAVEDAPVVGATNTHKELWVTAEPHHQRTARGGALYGSYRDPNPGRVKVVSLLPYAEHPFPVADVGDALTGTTAGPLDYDNFGGYTIAATALGEPAGHGPERETTREQKADELSIATYNVENLSPKTARSKFDRLAAGLVEHLASPDIVALEEVQDDNGPTDDGVVSAGVTLKKLTDAIKAAGGPSYEWRQIDPVNDQDGGQPGGNIRVAFLYNPERVSFTDIPGGGSTTPVTVERQGGKATLSASPGRIDPANGVWKDSRKPLVGQFSFRGRPVFVVANHFNSKGGDQGLDSRFQPPARSSETQRTGQAAAVNTFVKELLNADPKAAVVVAGDLNDYQFSPALAELTKGGVLTDLVTRLPKDERYGYVYNGNSQVLDHILTSRALSRRADYDIVHLNAEFADQSSDHDPQVVRVRP</sequence>
<evidence type="ECO:0000259" key="2">
    <source>
        <dbReference type="Pfam" id="PF03372"/>
    </source>
</evidence>
<feature type="domain" description="Endonuclease/exonuclease/phosphatase" evidence="2">
    <location>
        <begin position="333"/>
        <end position="625"/>
    </location>
</feature>
<evidence type="ECO:0000313" key="3">
    <source>
        <dbReference type="EMBL" id="MDP9610811.1"/>
    </source>
</evidence>
<feature type="region of interest" description="Disordered" evidence="1">
    <location>
        <begin position="1"/>
        <end position="25"/>
    </location>
</feature>
<protein>
    <submittedName>
        <fullName evidence="3">Extracellular nuclease</fullName>
    </submittedName>
</protein>
<feature type="region of interest" description="Disordered" evidence="1">
    <location>
        <begin position="504"/>
        <end position="524"/>
    </location>
</feature>
<dbReference type="SUPFAM" id="SSF56219">
    <property type="entry name" value="DNase I-like"/>
    <property type="match status" value="1"/>
</dbReference>
<organism evidence="3 4">
    <name type="scientific">Streptomyces demainii</name>
    <dbReference type="NCBI Taxonomy" id="588122"/>
    <lineage>
        <taxon>Bacteria</taxon>
        <taxon>Bacillati</taxon>
        <taxon>Actinomycetota</taxon>
        <taxon>Actinomycetes</taxon>
        <taxon>Kitasatosporales</taxon>
        <taxon>Streptomycetaceae</taxon>
        <taxon>Streptomyces</taxon>
    </lineage>
</organism>
<reference evidence="3 4" key="1">
    <citation type="submission" date="2023-07" db="EMBL/GenBank/DDBJ databases">
        <title>Sequencing the genomes of 1000 actinobacteria strains.</title>
        <authorList>
            <person name="Klenk H.-P."/>
        </authorList>
    </citation>
    <scope>NUCLEOTIDE SEQUENCE [LARGE SCALE GENOMIC DNA]</scope>
    <source>
        <strain evidence="3 4">DSM 41600</strain>
    </source>
</reference>
<evidence type="ECO:0000256" key="1">
    <source>
        <dbReference type="SAM" id="MobiDB-lite"/>
    </source>
</evidence>
<dbReference type="Gene3D" id="3.60.10.10">
    <property type="entry name" value="Endonuclease/exonuclease/phosphatase"/>
    <property type="match status" value="1"/>
</dbReference>
<dbReference type="PANTHER" id="PTHR42834:SF1">
    <property type="entry name" value="ENDONUCLEASE_EXONUCLEASE_PHOSPHATASE FAMILY PROTEIN (AFU_ORTHOLOGUE AFUA_3G09210)"/>
    <property type="match status" value="1"/>
</dbReference>
<comment type="caution">
    <text evidence="3">The sequence shown here is derived from an EMBL/GenBank/DDBJ whole genome shotgun (WGS) entry which is preliminary data.</text>
</comment>
<name>A0ABT9KQW1_9ACTN</name>
<proteinExistence type="predicted"/>